<gene>
    <name evidence="2" type="ordered locus">MLP_01650</name>
</gene>
<dbReference type="PANTHER" id="PTHR13696">
    <property type="entry name" value="P-LOOP CONTAINING NUCLEOSIDE TRIPHOSPHATE HYDROLASE"/>
    <property type="match status" value="1"/>
</dbReference>
<dbReference type="InterPro" id="IPR050678">
    <property type="entry name" value="DNA_Partitioning_ATPase"/>
</dbReference>
<dbReference type="Gene3D" id="3.40.50.300">
    <property type="entry name" value="P-loop containing nucleotide triphosphate hydrolases"/>
    <property type="match status" value="1"/>
</dbReference>
<dbReference type="STRING" id="1032480.MLP_01650"/>
<proteinExistence type="predicted"/>
<dbReference type="InterPro" id="IPR002586">
    <property type="entry name" value="CobQ/CobB/MinD/ParA_Nub-bd_dom"/>
</dbReference>
<dbReference type="Proteomes" id="UP000007947">
    <property type="component" value="Chromosome"/>
</dbReference>
<dbReference type="EMBL" id="AP012204">
    <property type="protein sequence ID" value="BAK33179.1"/>
    <property type="molecule type" value="Genomic_DNA"/>
</dbReference>
<name>F5XHN4_MICPN</name>
<protein>
    <recommendedName>
        <fullName evidence="1">CobQ/CobB/MinD/ParA nucleotide binding domain-containing protein</fullName>
    </recommendedName>
</protein>
<dbReference type="PIRSF" id="PIRSF009320">
    <property type="entry name" value="Nuc_binding_HP_1000"/>
    <property type="match status" value="1"/>
</dbReference>
<evidence type="ECO:0000313" key="3">
    <source>
        <dbReference type="Proteomes" id="UP000007947"/>
    </source>
</evidence>
<dbReference type="OrthoDB" id="3173068at2"/>
<dbReference type="HOGENOM" id="CLU_037612_5_3_11"/>
<dbReference type="AlphaFoldDB" id="F5XHN4"/>
<organism evidence="2 3">
    <name type="scientific">Microlunatus phosphovorus (strain ATCC 700054 / DSM 10555 / JCM 9379 / NBRC 101784 / NCIMB 13414 / VKM Ac-1990 / NM-1)</name>
    <dbReference type="NCBI Taxonomy" id="1032480"/>
    <lineage>
        <taxon>Bacteria</taxon>
        <taxon>Bacillati</taxon>
        <taxon>Actinomycetota</taxon>
        <taxon>Actinomycetes</taxon>
        <taxon>Propionibacteriales</taxon>
        <taxon>Propionibacteriaceae</taxon>
        <taxon>Microlunatus</taxon>
    </lineage>
</organism>
<dbReference type="PANTHER" id="PTHR13696:SF96">
    <property type="entry name" value="COBQ_COBB_MIND_PARA NUCLEOTIDE BINDING DOMAIN-CONTAINING PROTEIN"/>
    <property type="match status" value="1"/>
</dbReference>
<reference evidence="2 3" key="1">
    <citation type="submission" date="2011-05" db="EMBL/GenBank/DDBJ databases">
        <title>Whole genome sequence of Microlunatus phosphovorus NM-1.</title>
        <authorList>
            <person name="Hosoyama A."/>
            <person name="Sasaki K."/>
            <person name="Harada T."/>
            <person name="Igarashi R."/>
            <person name="Kawakoshi A."/>
            <person name="Sasagawa M."/>
            <person name="Fukada J."/>
            <person name="Nakamura S."/>
            <person name="Katano Y."/>
            <person name="Hanada S."/>
            <person name="Kamagata Y."/>
            <person name="Nakamura N."/>
            <person name="Yamazaki S."/>
            <person name="Fujita N."/>
        </authorList>
    </citation>
    <scope>NUCLEOTIDE SEQUENCE [LARGE SCALE GENOMIC DNA]</scope>
    <source>
        <strain evidence="3">ATCC 700054 / DSM 10555 / JCM 9379 / NBRC 101784 / NCIMB 13414 / VKM Ac-1990 / NM-1</strain>
    </source>
</reference>
<dbReference type="KEGG" id="mph:MLP_01650"/>
<dbReference type="eggNOG" id="COG1192">
    <property type="taxonomic scope" value="Bacteria"/>
</dbReference>
<dbReference type="InterPro" id="IPR027417">
    <property type="entry name" value="P-loop_NTPase"/>
</dbReference>
<feature type="domain" description="CobQ/CobB/MinD/ParA nucleotide binding" evidence="1">
    <location>
        <begin position="4"/>
        <end position="147"/>
    </location>
</feature>
<keyword evidence="3" id="KW-1185">Reference proteome</keyword>
<evidence type="ECO:0000313" key="2">
    <source>
        <dbReference type="EMBL" id="BAK33179.1"/>
    </source>
</evidence>
<dbReference type="Pfam" id="PF01656">
    <property type="entry name" value="CbiA"/>
    <property type="match status" value="1"/>
</dbReference>
<dbReference type="RefSeq" id="WP_013861068.1">
    <property type="nucleotide sequence ID" value="NC_015635.1"/>
</dbReference>
<evidence type="ECO:0000259" key="1">
    <source>
        <dbReference type="Pfam" id="PF01656"/>
    </source>
</evidence>
<dbReference type="SUPFAM" id="SSF52540">
    <property type="entry name" value="P-loop containing nucleoside triphosphate hydrolases"/>
    <property type="match status" value="1"/>
</dbReference>
<accession>F5XHN4</accession>
<dbReference type="CDD" id="cd02042">
    <property type="entry name" value="ParAB_family"/>
    <property type="match status" value="1"/>
</dbReference>
<sequence length="214" mass="23168">MRILAIANQKGGPGKSTIAAGMAAALHESGATVAVADTDPQRSITEYLDEVEGQPIPVYAASDPSEIRELPNVDQYDWMVIDTPGHLAFRPILTAVVEVADFALVPMEPAPWSITPTIETVNDLLVDSGTPYAVVLNRVDTRAAARAREIRDALDEAGITVARTWVRDLTAHQDAIANRTLITRSRARRAGDAANDIRQLALEMQAYLNRSTAK</sequence>